<evidence type="ECO:0000313" key="2">
    <source>
        <dbReference type="EMBL" id="RXH94637.1"/>
    </source>
</evidence>
<dbReference type="AlphaFoldDB" id="A0A498JIG9"/>
<dbReference type="Proteomes" id="UP000290289">
    <property type="component" value="Chromosome 7"/>
</dbReference>
<evidence type="ECO:0000256" key="1">
    <source>
        <dbReference type="SAM" id="MobiDB-lite"/>
    </source>
</evidence>
<organism evidence="2 3">
    <name type="scientific">Malus domestica</name>
    <name type="common">Apple</name>
    <name type="synonym">Pyrus malus</name>
    <dbReference type="NCBI Taxonomy" id="3750"/>
    <lineage>
        <taxon>Eukaryota</taxon>
        <taxon>Viridiplantae</taxon>
        <taxon>Streptophyta</taxon>
        <taxon>Embryophyta</taxon>
        <taxon>Tracheophyta</taxon>
        <taxon>Spermatophyta</taxon>
        <taxon>Magnoliopsida</taxon>
        <taxon>eudicotyledons</taxon>
        <taxon>Gunneridae</taxon>
        <taxon>Pentapetalae</taxon>
        <taxon>rosids</taxon>
        <taxon>fabids</taxon>
        <taxon>Rosales</taxon>
        <taxon>Rosaceae</taxon>
        <taxon>Amygdaloideae</taxon>
        <taxon>Maleae</taxon>
        <taxon>Malus</taxon>
    </lineage>
</organism>
<evidence type="ECO:0000313" key="3">
    <source>
        <dbReference type="Proteomes" id="UP000290289"/>
    </source>
</evidence>
<feature type="region of interest" description="Disordered" evidence="1">
    <location>
        <begin position="1"/>
        <end position="25"/>
    </location>
</feature>
<gene>
    <name evidence="2" type="ORF">DVH24_024321</name>
</gene>
<keyword evidence="3" id="KW-1185">Reference proteome</keyword>
<reference evidence="2 3" key="1">
    <citation type="submission" date="2018-10" db="EMBL/GenBank/DDBJ databases">
        <title>A high-quality apple genome assembly.</title>
        <authorList>
            <person name="Hu J."/>
        </authorList>
    </citation>
    <scope>NUCLEOTIDE SEQUENCE [LARGE SCALE GENOMIC DNA]</scope>
    <source>
        <strain evidence="3">cv. HFTH1</strain>
        <tissue evidence="2">Young leaf</tissue>
    </source>
</reference>
<proteinExistence type="predicted"/>
<accession>A0A498JIG9</accession>
<name>A0A498JIG9_MALDO</name>
<sequence length="83" mass="9497">MASFPQPEDDSVPTTGSTRPFDDDGWLRPQTLLPVIRLRVAQGLRHGFPNLPRLRRRRRFRHSPGVGCLLSSVDLRRIKRPGL</sequence>
<comment type="caution">
    <text evidence="2">The sequence shown here is derived from an EMBL/GenBank/DDBJ whole genome shotgun (WGS) entry which is preliminary data.</text>
</comment>
<protein>
    <submittedName>
        <fullName evidence="2">Uncharacterized protein</fullName>
    </submittedName>
</protein>
<dbReference type="EMBL" id="RDQH01000333">
    <property type="protein sequence ID" value="RXH94637.1"/>
    <property type="molecule type" value="Genomic_DNA"/>
</dbReference>